<evidence type="ECO:0000313" key="1">
    <source>
        <dbReference type="EMBL" id="KAI4331870.1"/>
    </source>
</evidence>
<gene>
    <name evidence="1" type="ORF">L6164_016823</name>
</gene>
<proteinExistence type="predicted"/>
<organism evidence="1 2">
    <name type="scientific">Bauhinia variegata</name>
    <name type="common">Purple orchid tree</name>
    <name type="synonym">Phanera variegata</name>
    <dbReference type="NCBI Taxonomy" id="167791"/>
    <lineage>
        <taxon>Eukaryota</taxon>
        <taxon>Viridiplantae</taxon>
        <taxon>Streptophyta</taxon>
        <taxon>Embryophyta</taxon>
        <taxon>Tracheophyta</taxon>
        <taxon>Spermatophyta</taxon>
        <taxon>Magnoliopsida</taxon>
        <taxon>eudicotyledons</taxon>
        <taxon>Gunneridae</taxon>
        <taxon>Pentapetalae</taxon>
        <taxon>rosids</taxon>
        <taxon>fabids</taxon>
        <taxon>Fabales</taxon>
        <taxon>Fabaceae</taxon>
        <taxon>Cercidoideae</taxon>
        <taxon>Cercideae</taxon>
        <taxon>Bauhiniinae</taxon>
        <taxon>Bauhinia</taxon>
    </lineage>
</organism>
<comment type="caution">
    <text evidence="1">The sequence shown here is derived from an EMBL/GenBank/DDBJ whole genome shotgun (WGS) entry which is preliminary data.</text>
</comment>
<name>A0ACB9N5Q3_BAUVA</name>
<evidence type="ECO:0000313" key="2">
    <source>
        <dbReference type="Proteomes" id="UP000828941"/>
    </source>
</evidence>
<accession>A0ACB9N5Q3</accession>
<keyword evidence="2" id="KW-1185">Reference proteome</keyword>
<protein>
    <submittedName>
        <fullName evidence="1">Uncharacterized protein</fullName>
    </submittedName>
</protein>
<reference evidence="1 2" key="1">
    <citation type="journal article" date="2022" name="DNA Res.">
        <title>Chromosomal-level genome assembly of the orchid tree Bauhinia variegata (Leguminosae; Cercidoideae) supports the allotetraploid origin hypothesis of Bauhinia.</title>
        <authorList>
            <person name="Zhong Y."/>
            <person name="Chen Y."/>
            <person name="Zheng D."/>
            <person name="Pang J."/>
            <person name="Liu Y."/>
            <person name="Luo S."/>
            <person name="Meng S."/>
            <person name="Qian L."/>
            <person name="Wei D."/>
            <person name="Dai S."/>
            <person name="Zhou R."/>
        </authorList>
    </citation>
    <scope>NUCLEOTIDE SEQUENCE [LARGE SCALE GENOMIC DNA]</scope>
    <source>
        <strain evidence="1">BV-YZ2020</strain>
    </source>
</reference>
<sequence length="323" mass="36509">MEEKREMASEKSKILVFGGTGYIGKYMVKASISLGHQTLVYSRPINHKTSPSKIQLCQEFVSMGATLIHGELEYDQIVKAIKKVDIVISTLAYPQVLDQLKIIDAIKMAGNIKRFLPSDFGVEEDTVKPLPPFQAILDKKRAIRRAIEAAGIPYTFVSANACGAYFVNFLLHPYQDVQEIIVYGNGESKAILNYEEDIAMYTIKVANDPRTCNRVVIYRLPKNFITQNELISLWERKTGRNFNRVFVSEEEFVKLSGTLPPPQNIPVSIIHSIFIKGDIVNFELREDQIGVPELYPDYKYKSIDELLDIFLVDPPPPASAAFE</sequence>
<dbReference type="EMBL" id="CM039432">
    <property type="protein sequence ID" value="KAI4331870.1"/>
    <property type="molecule type" value="Genomic_DNA"/>
</dbReference>
<dbReference type="Proteomes" id="UP000828941">
    <property type="component" value="Chromosome 7"/>
</dbReference>